<evidence type="ECO:0000313" key="1">
    <source>
        <dbReference type="EMBL" id="KAA6408056.1"/>
    </source>
</evidence>
<sequence>MSAIILEMSVMRNVEFAIDDSLWVETEHGLLSGPSRVPHLDGMSPTAKEIIQSYRQLYRHGLHAVQYSSPARYVLLDRLQRAYRLGTAEDFDAEKIEKTIEFLSDAAKVRGREHLIVKNLHHVWWWEKTQSSHLYNPRIQRIRRQAFHHFDMTVQAFNDSMGTCIPLLRRRPRKMHSEAFQSGNTS</sequence>
<gene>
    <name evidence="1" type="ORF">FRX48_08407</name>
</gene>
<reference evidence="1 2" key="1">
    <citation type="submission" date="2019-09" db="EMBL/GenBank/DDBJ databases">
        <title>The hologenome of the rock-dwelling lichen Lasallia pustulata.</title>
        <authorList>
            <person name="Greshake Tzovaras B."/>
            <person name="Segers F."/>
            <person name="Bicker A."/>
            <person name="Dal Grande F."/>
            <person name="Otte J."/>
            <person name="Hankeln T."/>
            <person name="Schmitt I."/>
            <person name="Ebersberger I."/>
        </authorList>
    </citation>
    <scope>NUCLEOTIDE SEQUENCE [LARGE SCALE GENOMIC DNA]</scope>
    <source>
        <strain evidence="1">A1-1</strain>
    </source>
</reference>
<dbReference type="EMBL" id="VXIT01000015">
    <property type="protein sequence ID" value="KAA6408056.1"/>
    <property type="molecule type" value="Genomic_DNA"/>
</dbReference>
<protein>
    <submittedName>
        <fullName evidence="1">Uncharacterized protein</fullName>
    </submittedName>
</protein>
<comment type="caution">
    <text evidence="1">The sequence shown here is derived from an EMBL/GenBank/DDBJ whole genome shotgun (WGS) entry which is preliminary data.</text>
</comment>
<name>A0A5M8PGQ1_9LECA</name>
<organism evidence="1 2">
    <name type="scientific">Lasallia pustulata</name>
    <dbReference type="NCBI Taxonomy" id="136370"/>
    <lineage>
        <taxon>Eukaryota</taxon>
        <taxon>Fungi</taxon>
        <taxon>Dikarya</taxon>
        <taxon>Ascomycota</taxon>
        <taxon>Pezizomycotina</taxon>
        <taxon>Lecanoromycetes</taxon>
        <taxon>OSLEUM clade</taxon>
        <taxon>Umbilicariomycetidae</taxon>
        <taxon>Umbilicariales</taxon>
        <taxon>Umbilicariaceae</taxon>
        <taxon>Lasallia</taxon>
    </lineage>
</organism>
<dbReference type="OrthoDB" id="4392610at2759"/>
<dbReference type="Proteomes" id="UP000324767">
    <property type="component" value="Unassembled WGS sequence"/>
</dbReference>
<proteinExistence type="predicted"/>
<accession>A0A5M8PGQ1</accession>
<dbReference type="AlphaFoldDB" id="A0A5M8PGQ1"/>
<evidence type="ECO:0000313" key="2">
    <source>
        <dbReference type="Proteomes" id="UP000324767"/>
    </source>
</evidence>